<proteinExistence type="predicted"/>
<dbReference type="Gene3D" id="2.20.25.110">
    <property type="entry name" value="S-adenosyl-L-methionine-dependent methyltransferases"/>
    <property type="match status" value="1"/>
</dbReference>
<evidence type="ECO:0000256" key="2">
    <source>
        <dbReference type="ARBA" id="ARBA00022679"/>
    </source>
</evidence>
<reference evidence="4" key="1">
    <citation type="submission" date="2024-07" db="EMBL/GenBank/DDBJ databases">
        <title>Identification and characteristics of an arsenic-resistant bacterial isolate, which belongs to a novel species.</title>
        <authorList>
            <person name="Juszczyk A."/>
            <person name="Kowalczyk A."/>
            <person name="Was K."/>
            <person name="Kosowicz W."/>
            <person name="Budzyn A."/>
            <person name="Latowski D."/>
        </authorList>
    </citation>
    <scope>NUCLEOTIDE SEQUENCE</scope>
    <source>
        <strain evidence="4">As8PL</strain>
    </source>
</reference>
<protein>
    <submittedName>
        <fullName evidence="4">Class I SAM-dependent methyltransferase</fullName>
    </submittedName>
</protein>
<dbReference type="InterPro" id="IPR029063">
    <property type="entry name" value="SAM-dependent_MTases_sf"/>
</dbReference>
<dbReference type="AlphaFoldDB" id="A0AB39BW35"/>
<dbReference type="EMBL" id="CP162551">
    <property type="protein sequence ID" value="XDI37531.1"/>
    <property type="molecule type" value="Genomic_DNA"/>
</dbReference>
<sequence length="247" mass="27882">MNYQAFATLYDHLMADAPYDEWVAFTKRSLGVDSLQGLSVLDVGCGTGELLIRLLQEGADVTGVDLSSEMLVVARDKCAAIKKHPLLLHQDMRNLEELGQFDIVTIYCDSLNYLETPEDVKATFASVYNQLPEGGLLLFDVHSTTKVEEGFVGQTFADADDEISYIWHSFAGEHEASVEHELTFFVQDDNGSYNRYDELHKQRTYSISDYTSWLEGAGFTVEEISSDFNENLPTDKSERIFFVARKK</sequence>
<keyword evidence="1 4" id="KW-0489">Methyltransferase</keyword>
<dbReference type="GO" id="GO:0032259">
    <property type="term" value="P:methylation"/>
    <property type="evidence" value="ECO:0007669"/>
    <property type="project" value="UniProtKB-KW"/>
</dbReference>
<dbReference type="InterPro" id="IPR041698">
    <property type="entry name" value="Methyltransf_25"/>
</dbReference>
<dbReference type="GO" id="GO:0008168">
    <property type="term" value="F:methyltransferase activity"/>
    <property type="evidence" value="ECO:0007669"/>
    <property type="project" value="UniProtKB-KW"/>
</dbReference>
<dbReference type="Gene3D" id="3.40.50.150">
    <property type="entry name" value="Vaccinia Virus protein VP39"/>
    <property type="match status" value="1"/>
</dbReference>
<dbReference type="PANTHER" id="PTHR43861">
    <property type="entry name" value="TRANS-ACONITATE 2-METHYLTRANSFERASE-RELATED"/>
    <property type="match status" value="1"/>
</dbReference>
<accession>A0AB39BW35</accession>
<organism evidence="4">
    <name type="scientific">Alkalihalophilus sp. As8PL</name>
    <dbReference type="NCBI Taxonomy" id="3237103"/>
    <lineage>
        <taxon>Bacteria</taxon>
        <taxon>Bacillati</taxon>
        <taxon>Bacillota</taxon>
        <taxon>Bacilli</taxon>
        <taxon>Bacillales</taxon>
        <taxon>Bacillaceae</taxon>
        <taxon>Alkalihalophilus</taxon>
    </lineage>
</organism>
<evidence type="ECO:0000256" key="1">
    <source>
        <dbReference type="ARBA" id="ARBA00022603"/>
    </source>
</evidence>
<evidence type="ECO:0000259" key="3">
    <source>
        <dbReference type="Pfam" id="PF13649"/>
    </source>
</evidence>
<name>A0AB39BW35_9BACI</name>
<evidence type="ECO:0000313" key="4">
    <source>
        <dbReference type="EMBL" id="XDI37531.1"/>
    </source>
</evidence>
<keyword evidence="2" id="KW-0808">Transferase</keyword>
<dbReference type="SUPFAM" id="SSF53335">
    <property type="entry name" value="S-adenosyl-L-methionine-dependent methyltransferases"/>
    <property type="match status" value="1"/>
</dbReference>
<dbReference type="CDD" id="cd02440">
    <property type="entry name" value="AdoMet_MTases"/>
    <property type="match status" value="1"/>
</dbReference>
<dbReference type="Pfam" id="PF13649">
    <property type="entry name" value="Methyltransf_25"/>
    <property type="match status" value="1"/>
</dbReference>
<dbReference type="RefSeq" id="WP_368504869.1">
    <property type="nucleotide sequence ID" value="NZ_CP162551.1"/>
</dbReference>
<gene>
    <name evidence="4" type="ORF">AB3N04_04235</name>
</gene>
<dbReference type="PANTHER" id="PTHR43861:SF1">
    <property type="entry name" value="TRANS-ACONITATE 2-METHYLTRANSFERASE"/>
    <property type="match status" value="1"/>
</dbReference>
<feature type="domain" description="Methyltransferase" evidence="3">
    <location>
        <begin position="40"/>
        <end position="135"/>
    </location>
</feature>